<dbReference type="GO" id="GO:0005783">
    <property type="term" value="C:endoplasmic reticulum"/>
    <property type="evidence" value="ECO:0007669"/>
    <property type="project" value="UniProtKB-SubCell"/>
</dbReference>
<feature type="compositionally biased region" description="Polar residues" evidence="3">
    <location>
        <begin position="643"/>
        <end position="662"/>
    </location>
</feature>
<proteinExistence type="predicted"/>
<keyword evidence="2" id="KW-0256">Endoplasmic reticulum</keyword>
<feature type="region of interest" description="Disordered" evidence="3">
    <location>
        <begin position="76"/>
        <end position="114"/>
    </location>
</feature>
<reference evidence="6" key="1">
    <citation type="submission" date="2023-08" db="EMBL/GenBank/DDBJ databases">
        <authorList>
            <person name="Audoor S."/>
            <person name="Bilcke G."/>
        </authorList>
    </citation>
    <scope>NUCLEOTIDE SEQUENCE</scope>
</reference>
<dbReference type="SUPFAM" id="SSF50729">
    <property type="entry name" value="PH domain-like"/>
    <property type="match status" value="1"/>
</dbReference>
<protein>
    <recommendedName>
        <fullName evidence="8">PH domain-containing protein</fullName>
    </recommendedName>
</protein>
<name>A0AAD2FMP9_9STRA</name>
<dbReference type="AlphaFoldDB" id="A0AAD2FMP9"/>
<dbReference type="Pfam" id="PF01852">
    <property type="entry name" value="START"/>
    <property type="match status" value="1"/>
</dbReference>
<comment type="subcellular location">
    <subcellularLocation>
        <location evidence="1">Endoplasmic reticulum</location>
    </subcellularLocation>
</comment>
<sequence>MDENFSQAGQEDQRSVLDYLSFRASPPTSMSSRQRMQGVLWKRRDLFKYHWRPRWFVLHNEQHLLTYYLLANDDKKRNRRNSQSQETQSQASQGTSTRELGNRSRTASEASQNTVDYDVVPRGSIYLLGSSVEANPLLSKPSENLYVFTITDHEHATFVHLAARSIEVRNEWMQQITVACNADAMTGGDVSVSNNNSVVTSENLRNGLNSTPPGRPRRQQPLTPTTTTTPTPFTTPNRIYTTPSRNRKAASAAVVTVIQSDFDRTLERLVLNYLPSSLTPTGMWMSEAHAISHTTFEKMEQVLKVLDWNGSSSWKEKLIDAKERVDVILSDGELESLEELLRQTRLKSPIKSPLLSVSPRIPNTNWSTVLGDSLHDNTPSSMEQSMDRLLQRYLPYVDDVDHPDLQFKYDNKGVHCSVHKKEQLIRSIREVEAHKPSDYLQVLWVFKKDLEMESNVTKQEPLHQYNPNTSLVYKAYQAVWPTGPREFCSAAHWRLLKNTETDNLALCLLAFSCPEAEAMRPSVAPRHVRGHLTVSLHVWEQMPNGCTHTRILSYDLKGQIPKAIMQTVMTQQADLPRIMDAHLQKVKNRGNSISQVPEMTYESLYEVLKQRNKDNRKPKAKRSNSSASSITGTKAEDDRSAEVLSQVNSDSGSIFDTSPNTETEFRSRSAPPNLLVEGVVLLLPVMVHHFLKNSWARTSILLRLISLHSQVSSLIITLASIVFAIRWVMVEHLLHSSIQLSSDLDVFRLGGRNGKTQCHFTFNLRNMERYLKEKNEAKENGAHGTELSHVVIRALALAMEHNPQSVARRVFPSFPLVYNPSVVLHDEGALSPSDPMWVPAEQQHSVHSITGYLSDPTAEVEPNFVESHLLGPSCRLWVSPDHQQHNHPLVQVDWHAPDTPLSIVISSYLKRQAYGAHTTKHLDVSMTFQSHDVAACRSFAKQFQQLIQIPDMCDD</sequence>
<evidence type="ECO:0000259" key="4">
    <source>
        <dbReference type="PROSITE" id="PS50003"/>
    </source>
</evidence>
<dbReference type="EMBL" id="CAKOGP040001668">
    <property type="protein sequence ID" value="CAJ1946377.1"/>
    <property type="molecule type" value="Genomic_DNA"/>
</dbReference>
<dbReference type="PROSITE" id="PS50848">
    <property type="entry name" value="START"/>
    <property type="match status" value="1"/>
</dbReference>
<evidence type="ECO:0000259" key="5">
    <source>
        <dbReference type="PROSITE" id="PS50848"/>
    </source>
</evidence>
<evidence type="ECO:0008006" key="8">
    <source>
        <dbReference type="Google" id="ProtNLM"/>
    </source>
</evidence>
<dbReference type="InterPro" id="IPR023393">
    <property type="entry name" value="START-like_dom_sf"/>
</dbReference>
<evidence type="ECO:0000256" key="3">
    <source>
        <dbReference type="SAM" id="MobiDB-lite"/>
    </source>
</evidence>
<dbReference type="Pfam" id="PF00169">
    <property type="entry name" value="PH"/>
    <property type="match status" value="1"/>
</dbReference>
<dbReference type="GO" id="GO:0008289">
    <property type="term" value="F:lipid binding"/>
    <property type="evidence" value="ECO:0007669"/>
    <property type="project" value="InterPro"/>
</dbReference>
<keyword evidence="7" id="KW-1185">Reference proteome</keyword>
<dbReference type="InterPro" id="IPR011993">
    <property type="entry name" value="PH-like_dom_sf"/>
</dbReference>
<feature type="region of interest" description="Disordered" evidence="3">
    <location>
        <begin position="202"/>
        <end position="245"/>
    </location>
</feature>
<dbReference type="CDD" id="cd00821">
    <property type="entry name" value="PH"/>
    <property type="match status" value="1"/>
</dbReference>
<dbReference type="InterPro" id="IPR001849">
    <property type="entry name" value="PH_domain"/>
</dbReference>
<evidence type="ECO:0000256" key="2">
    <source>
        <dbReference type="ARBA" id="ARBA00022824"/>
    </source>
</evidence>
<feature type="domain" description="PH" evidence="4">
    <location>
        <begin position="33"/>
        <end position="181"/>
    </location>
</feature>
<feature type="domain" description="START" evidence="5">
    <location>
        <begin position="444"/>
        <end position="569"/>
    </location>
</feature>
<feature type="compositionally biased region" description="Polar residues" evidence="3">
    <location>
        <begin position="623"/>
        <end position="632"/>
    </location>
</feature>
<dbReference type="PROSITE" id="PS50003">
    <property type="entry name" value="PH_DOMAIN"/>
    <property type="match status" value="1"/>
</dbReference>
<feature type="compositionally biased region" description="Polar residues" evidence="3">
    <location>
        <begin position="103"/>
        <end position="114"/>
    </location>
</feature>
<feature type="compositionally biased region" description="Low complexity" evidence="3">
    <location>
        <begin position="219"/>
        <end position="236"/>
    </location>
</feature>
<organism evidence="6 7">
    <name type="scientific">Cylindrotheca closterium</name>
    <dbReference type="NCBI Taxonomy" id="2856"/>
    <lineage>
        <taxon>Eukaryota</taxon>
        <taxon>Sar</taxon>
        <taxon>Stramenopiles</taxon>
        <taxon>Ochrophyta</taxon>
        <taxon>Bacillariophyta</taxon>
        <taxon>Bacillariophyceae</taxon>
        <taxon>Bacillariophycidae</taxon>
        <taxon>Bacillariales</taxon>
        <taxon>Bacillariaceae</taxon>
        <taxon>Cylindrotheca</taxon>
    </lineage>
</organism>
<feature type="region of interest" description="Disordered" evidence="3">
    <location>
        <begin position="611"/>
        <end position="668"/>
    </location>
</feature>
<gene>
    <name evidence="6" type="ORF">CYCCA115_LOCUS10521</name>
</gene>
<dbReference type="Proteomes" id="UP001295423">
    <property type="component" value="Unassembled WGS sequence"/>
</dbReference>
<evidence type="ECO:0000313" key="6">
    <source>
        <dbReference type="EMBL" id="CAJ1946377.1"/>
    </source>
</evidence>
<evidence type="ECO:0000313" key="7">
    <source>
        <dbReference type="Proteomes" id="UP001295423"/>
    </source>
</evidence>
<dbReference type="Gene3D" id="2.30.29.30">
    <property type="entry name" value="Pleckstrin-homology domain (PH domain)/Phosphotyrosine-binding domain (PTB)"/>
    <property type="match status" value="1"/>
</dbReference>
<dbReference type="SUPFAM" id="SSF55961">
    <property type="entry name" value="Bet v1-like"/>
    <property type="match status" value="1"/>
</dbReference>
<dbReference type="Gene3D" id="3.30.530.20">
    <property type="match status" value="1"/>
</dbReference>
<dbReference type="SMART" id="SM00233">
    <property type="entry name" value="PH"/>
    <property type="match status" value="1"/>
</dbReference>
<accession>A0AAD2FMP9</accession>
<evidence type="ECO:0000256" key="1">
    <source>
        <dbReference type="ARBA" id="ARBA00004240"/>
    </source>
</evidence>
<dbReference type="InterPro" id="IPR002913">
    <property type="entry name" value="START_lipid-bd_dom"/>
</dbReference>
<feature type="compositionally biased region" description="Low complexity" evidence="3">
    <location>
        <begin position="82"/>
        <end position="97"/>
    </location>
</feature>
<comment type="caution">
    <text evidence="6">The sequence shown here is derived from an EMBL/GenBank/DDBJ whole genome shotgun (WGS) entry which is preliminary data.</text>
</comment>